<organism evidence="1 2">
    <name type="scientific">Mycobacterium vicinigordonae</name>
    <dbReference type="NCBI Taxonomy" id="1719132"/>
    <lineage>
        <taxon>Bacteria</taxon>
        <taxon>Bacillati</taxon>
        <taxon>Actinomycetota</taxon>
        <taxon>Actinomycetes</taxon>
        <taxon>Mycobacteriales</taxon>
        <taxon>Mycobacteriaceae</taxon>
        <taxon>Mycobacterium</taxon>
    </lineage>
</organism>
<keyword evidence="2" id="KW-1185">Reference proteome</keyword>
<dbReference type="EMBL" id="CP059165">
    <property type="protein sequence ID" value="QLL06868.1"/>
    <property type="molecule type" value="Genomic_DNA"/>
</dbReference>
<dbReference type="Proteomes" id="UP000510682">
    <property type="component" value="Chromosome"/>
</dbReference>
<dbReference type="KEGG" id="mgor:H0P51_24740"/>
<proteinExistence type="predicted"/>
<protein>
    <submittedName>
        <fullName evidence="1">Uncharacterized protein</fullName>
    </submittedName>
</protein>
<accession>A0A7D6DXE2</accession>
<reference evidence="2" key="1">
    <citation type="submission" date="2020-07" db="EMBL/GenBank/DDBJ databases">
        <title>Description of Mycobacterium gordonae subsp. intergordonae subsp.nov. and Mycobacterium gordonae subsp. gordonae subsp. nov.</title>
        <authorList>
            <person name="Yu X."/>
        </authorList>
    </citation>
    <scope>NUCLEOTIDE SEQUENCE [LARGE SCALE GENOMIC DNA]</scope>
    <source>
        <strain evidence="2">24</strain>
    </source>
</reference>
<reference evidence="2" key="2">
    <citation type="submission" date="2023-07" db="EMBL/GenBank/DDBJ databases">
        <title>Description of Mycobacterium gordonae subsp. intergordonae subsp.nov. and Mycobacterium gordonae subsp. gordonae subsp. nov.</title>
        <authorList>
            <person name="Huang H."/>
        </authorList>
    </citation>
    <scope>NUCLEOTIDE SEQUENCE [LARGE SCALE GENOMIC DNA]</scope>
    <source>
        <strain evidence="2">24</strain>
    </source>
</reference>
<evidence type="ECO:0000313" key="2">
    <source>
        <dbReference type="Proteomes" id="UP000510682"/>
    </source>
</evidence>
<evidence type="ECO:0000313" key="1">
    <source>
        <dbReference type="EMBL" id="QLL06868.1"/>
    </source>
</evidence>
<dbReference type="AlphaFoldDB" id="A0A7D6DXE2"/>
<dbReference type="RefSeq" id="WP_180915445.1">
    <property type="nucleotide sequence ID" value="NZ_CP059165.1"/>
</dbReference>
<sequence>MSAAEQSQQGRTRMLARGVLLLAAPDVLNAAGNVFEQRAISAERTITGALVLVGLYLTYAATFESSPVIGTGSTSGPAVCHG</sequence>
<name>A0A7D6DXE2_9MYCO</name>
<gene>
    <name evidence="1" type="ORF">H0P51_24740</name>
</gene>